<keyword evidence="2" id="KW-0808">Transferase</keyword>
<organism evidence="3">
    <name type="scientific">Sesamum radiatum</name>
    <name type="common">Black benniseed</name>
    <dbReference type="NCBI Taxonomy" id="300843"/>
    <lineage>
        <taxon>Eukaryota</taxon>
        <taxon>Viridiplantae</taxon>
        <taxon>Streptophyta</taxon>
        <taxon>Embryophyta</taxon>
        <taxon>Tracheophyta</taxon>
        <taxon>Spermatophyta</taxon>
        <taxon>Magnoliopsida</taxon>
        <taxon>eudicotyledons</taxon>
        <taxon>Gunneridae</taxon>
        <taxon>Pentapetalae</taxon>
        <taxon>asterids</taxon>
        <taxon>lamiids</taxon>
        <taxon>Lamiales</taxon>
        <taxon>Pedaliaceae</taxon>
        <taxon>Sesamum</taxon>
    </lineage>
</organism>
<sequence>VTRLKCGGFIFAIRLNHTMSDVFGLYQFLSTVGELAAGAEIPSVLPVWQRHLLNARDPPHVSYTHHEYENIPSTNEALIPPDNMVQRSIFFGPTEISALRRGLSPHLRHCTTFELLTACIWRCRTIAISPGPDEEVRIMCIVNGRGLFNPPLPTGYYGNASAIPVAISAAGNLCKQPLDFALELVMKTKSETEEST</sequence>
<protein>
    <submittedName>
        <fullName evidence="3">Benzyl alcohol O-benzoyltransferase</fullName>
    </submittedName>
</protein>
<evidence type="ECO:0000256" key="2">
    <source>
        <dbReference type="ARBA" id="ARBA00022679"/>
    </source>
</evidence>
<comment type="caution">
    <text evidence="3">The sequence shown here is derived from an EMBL/GenBank/DDBJ whole genome shotgun (WGS) entry which is preliminary data.</text>
</comment>
<proteinExistence type="inferred from homology"/>
<gene>
    <name evidence="3" type="ORF">Sradi_0868700</name>
</gene>
<reference evidence="3" key="1">
    <citation type="submission" date="2020-06" db="EMBL/GenBank/DDBJ databases">
        <authorList>
            <person name="Li T."/>
            <person name="Hu X."/>
            <person name="Zhang T."/>
            <person name="Song X."/>
            <person name="Zhang H."/>
            <person name="Dai N."/>
            <person name="Sheng W."/>
            <person name="Hou X."/>
            <person name="Wei L."/>
        </authorList>
    </citation>
    <scope>NUCLEOTIDE SEQUENCE</scope>
    <source>
        <strain evidence="3">G02</strain>
        <tissue evidence="3">Leaf</tissue>
    </source>
</reference>
<evidence type="ECO:0000313" key="3">
    <source>
        <dbReference type="EMBL" id="KAL0423339.1"/>
    </source>
</evidence>
<name>A0AAW2V173_SESRA</name>
<comment type="similarity">
    <text evidence="1">Belongs to the plant acyltransferase family.</text>
</comment>
<dbReference type="Pfam" id="PF02458">
    <property type="entry name" value="Transferase"/>
    <property type="match status" value="1"/>
</dbReference>
<dbReference type="InterPro" id="IPR050898">
    <property type="entry name" value="Plant_acyltransferase"/>
</dbReference>
<accession>A0AAW2V173</accession>
<dbReference type="EMBL" id="JACGWJ010000004">
    <property type="protein sequence ID" value="KAL0423339.1"/>
    <property type="molecule type" value="Genomic_DNA"/>
</dbReference>
<dbReference type="AlphaFoldDB" id="A0AAW2V173"/>
<reference evidence="3" key="2">
    <citation type="journal article" date="2024" name="Plant">
        <title>Genomic evolution and insights into agronomic trait innovations of Sesamum species.</title>
        <authorList>
            <person name="Miao H."/>
            <person name="Wang L."/>
            <person name="Qu L."/>
            <person name="Liu H."/>
            <person name="Sun Y."/>
            <person name="Le M."/>
            <person name="Wang Q."/>
            <person name="Wei S."/>
            <person name="Zheng Y."/>
            <person name="Lin W."/>
            <person name="Duan Y."/>
            <person name="Cao H."/>
            <person name="Xiong S."/>
            <person name="Wang X."/>
            <person name="Wei L."/>
            <person name="Li C."/>
            <person name="Ma Q."/>
            <person name="Ju M."/>
            <person name="Zhao R."/>
            <person name="Li G."/>
            <person name="Mu C."/>
            <person name="Tian Q."/>
            <person name="Mei H."/>
            <person name="Zhang T."/>
            <person name="Gao T."/>
            <person name="Zhang H."/>
        </authorList>
    </citation>
    <scope>NUCLEOTIDE SEQUENCE</scope>
    <source>
        <strain evidence="3">G02</strain>
    </source>
</reference>
<dbReference type="Gene3D" id="3.30.559.10">
    <property type="entry name" value="Chloramphenicol acetyltransferase-like domain"/>
    <property type="match status" value="2"/>
</dbReference>
<dbReference type="InterPro" id="IPR023213">
    <property type="entry name" value="CAT-like_dom_sf"/>
</dbReference>
<dbReference type="PANTHER" id="PTHR31147:SF66">
    <property type="entry name" value="OS05G0315700 PROTEIN"/>
    <property type="match status" value="1"/>
</dbReference>
<evidence type="ECO:0000256" key="1">
    <source>
        <dbReference type="ARBA" id="ARBA00009861"/>
    </source>
</evidence>
<feature type="non-terminal residue" evidence="3">
    <location>
        <position position="1"/>
    </location>
</feature>
<dbReference type="PANTHER" id="PTHR31147">
    <property type="entry name" value="ACYL TRANSFERASE 4"/>
    <property type="match status" value="1"/>
</dbReference>
<dbReference type="GO" id="GO:0016740">
    <property type="term" value="F:transferase activity"/>
    <property type="evidence" value="ECO:0007669"/>
    <property type="project" value="UniProtKB-KW"/>
</dbReference>